<dbReference type="Proteomes" id="UP000602381">
    <property type="component" value="Unassembled WGS sequence"/>
</dbReference>
<name>A0ABQ2LHB5_9PROT</name>
<comment type="caution">
    <text evidence="1">The sequence shown here is derived from an EMBL/GenBank/DDBJ whole genome shotgun (WGS) entry which is preliminary data.</text>
</comment>
<evidence type="ECO:0000313" key="1">
    <source>
        <dbReference type="EMBL" id="GGO17304.1"/>
    </source>
</evidence>
<dbReference type="EMBL" id="BMOV01000015">
    <property type="protein sequence ID" value="GGO17304.1"/>
    <property type="molecule type" value="Genomic_DNA"/>
</dbReference>
<protein>
    <recommendedName>
        <fullName evidence="3">IS3 family transposase</fullName>
    </recommendedName>
</protein>
<reference evidence="2" key="1">
    <citation type="journal article" date="2019" name="Int. J. Syst. Evol. Microbiol.">
        <title>The Global Catalogue of Microorganisms (GCM) 10K type strain sequencing project: providing services to taxonomists for standard genome sequencing and annotation.</title>
        <authorList>
            <consortium name="The Broad Institute Genomics Platform"/>
            <consortium name="The Broad Institute Genome Sequencing Center for Infectious Disease"/>
            <person name="Wu L."/>
            <person name="Ma J."/>
        </authorList>
    </citation>
    <scope>NUCLEOTIDE SEQUENCE [LARGE SCALE GENOMIC DNA]</scope>
    <source>
        <strain evidence="2">JCM 17843</strain>
    </source>
</reference>
<keyword evidence="2" id="KW-1185">Reference proteome</keyword>
<proteinExistence type="predicted"/>
<accession>A0ABQ2LHB5</accession>
<organism evidence="1 2">
    <name type="scientific">Iodidimonas muriae</name>
    <dbReference type="NCBI Taxonomy" id="261467"/>
    <lineage>
        <taxon>Bacteria</taxon>
        <taxon>Pseudomonadati</taxon>
        <taxon>Pseudomonadota</taxon>
        <taxon>Alphaproteobacteria</taxon>
        <taxon>Iodidimonadales</taxon>
        <taxon>Iodidimonadaceae</taxon>
        <taxon>Iodidimonas</taxon>
    </lineage>
</organism>
<evidence type="ECO:0000313" key="2">
    <source>
        <dbReference type="Proteomes" id="UP000602381"/>
    </source>
</evidence>
<gene>
    <name evidence="1" type="ORF">GCM10007972_27260</name>
</gene>
<evidence type="ECO:0008006" key="3">
    <source>
        <dbReference type="Google" id="ProtNLM"/>
    </source>
</evidence>
<sequence length="57" mass="6808">MRENAIQAIRCRKKRYQRRGLMPSFSYASNLLDQDFTARKPNEKWVIDISYITTIRG</sequence>